<protein>
    <submittedName>
        <fullName evidence="1">Uncharacterized protein</fullName>
    </submittedName>
</protein>
<dbReference type="OrthoDB" id="4086179at2"/>
<dbReference type="AlphaFoldDB" id="A0A177LE10"/>
<evidence type="ECO:0000313" key="2">
    <source>
        <dbReference type="Proteomes" id="UP000295805"/>
    </source>
</evidence>
<gene>
    <name evidence="1" type="ORF">EDD19_12718</name>
</gene>
<reference evidence="1 2" key="1">
    <citation type="submission" date="2019-03" db="EMBL/GenBank/DDBJ databases">
        <title>Root nodule microbial communities of legume samples collected from USA, Mexico and Botswana.</title>
        <authorList>
            <person name="Hirsch A."/>
        </authorList>
    </citation>
    <scope>NUCLEOTIDE SEQUENCE [LARGE SCALE GENOMIC DNA]</scope>
    <source>
        <strain evidence="1 2">55</strain>
    </source>
</reference>
<organism evidence="1 2">
    <name type="scientific">Dietzia cinnamea</name>
    <dbReference type="NCBI Taxonomy" id="321318"/>
    <lineage>
        <taxon>Bacteria</taxon>
        <taxon>Bacillati</taxon>
        <taxon>Actinomycetota</taxon>
        <taxon>Actinomycetes</taxon>
        <taxon>Mycobacteriales</taxon>
        <taxon>Dietziaceae</taxon>
        <taxon>Dietzia</taxon>
    </lineage>
</organism>
<comment type="caution">
    <text evidence="1">The sequence shown here is derived from an EMBL/GenBank/DDBJ whole genome shotgun (WGS) entry which is preliminary data.</text>
</comment>
<proteinExistence type="predicted"/>
<dbReference type="Proteomes" id="UP000295805">
    <property type="component" value="Unassembled WGS sequence"/>
</dbReference>
<evidence type="ECO:0000313" key="1">
    <source>
        <dbReference type="EMBL" id="TCW21182.1"/>
    </source>
</evidence>
<dbReference type="EMBL" id="SMCX01000027">
    <property type="protein sequence ID" value="TCW21182.1"/>
    <property type="molecule type" value="Genomic_DNA"/>
</dbReference>
<dbReference type="RefSeq" id="WP_063972184.1">
    <property type="nucleotide sequence ID" value="NZ_CP143053.1"/>
</dbReference>
<name>A0A177LE10_9ACTN</name>
<sequence>MTDDSGSDFGEDEKRDADLQRDVSDFAVKCSSRIESTLAGARSEEPLSVVRSPKGPRFSFEFRRPLKAERNPASIGFVEVHFTVGRDRAGRYMAVYESAFKLLDMRKRPILRMEYLREPVHVPSSHIHIHAQSGPLTLFLAKTGHKTPAAVESLHIPTGGERFRPCVEDFLEFLIAECGVEGSGDWREQIDQGRAEWRDYQARSVIRERPEVAAEVLRELGAKVELPEDGLQQSPRNAF</sequence>
<accession>A0A177LE10</accession>
<dbReference type="GeneID" id="89529410"/>